<feature type="transmembrane region" description="Helical" evidence="1">
    <location>
        <begin position="20"/>
        <end position="46"/>
    </location>
</feature>
<evidence type="ECO:0008006" key="4">
    <source>
        <dbReference type="Google" id="ProtNLM"/>
    </source>
</evidence>
<proteinExistence type="predicted"/>
<evidence type="ECO:0000256" key="1">
    <source>
        <dbReference type="SAM" id="Phobius"/>
    </source>
</evidence>
<dbReference type="EMBL" id="JAVDTI010000007">
    <property type="protein sequence ID" value="MDR6808567.1"/>
    <property type="molecule type" value="Genomic_DNA"/>
</dbReference>
<sequence>MNSNPEKYELATPLIFGTAIGSFGTLLGPMGAIAGFAVGVGLGFWFDKKAEGAIKSKDTTPLKGPEKKTICH</sequence>
<organism evidence="2 3">
    <name type="scientific">Dyadobacter fermentans</name>
    <dbReference type="NCBI Taxonomy" id="94254"/>
    <lineage>
        <taxon>Bacteria</taxon>
        <taxon>Pseudomonadati</taxon>
        <taxon>Bacteroidota</taxon>
        <taxon>Cytophagia</taxon>
        <taxon>Cytophagales</taxon>
        <taxon>Spirosomataceae</taxon>
        <taxon>Dyadobacter</taxon>
    </lineage>
</organism>
<keyword evidence="1" id="KW-0472">Membrane</keyword>
<name>A0ABU1R581_9BACT</name>
<evidence type="ECO:0000313" key="3">
    <source>
        <dbReference type="Proteomes" id="UP001264980"/>
    </source>
</evidence>
<evidence type="ECO:0000313" key="2">
    <source>
        <dbReference type="EMBL" id="MDR6808567.1"/>
    </source>
</evidence>
<gene>
    <name evidence="2" type="ORF">J2W84_005631</name>
</gene>
<dbReference type="Proteomes" id="UP001264980">
    <property type="component" value="Unassembled WGS sequence"/>
</dbReference>
<comment type="caution">
    <text evidence="2">The sequence shown here is derived from an EMBL/GenBank/DDBJ whole genome shotgun (WGS) entry which is preliminary data.</text>
</comment>
<accession>A0ABU1R581</accession>
<reference evidence="2 3" key="1">
    <citation type="submission" date="2023-07" db="EMBL/GenBank/DDBJ databases">
        <title>Sorghum-associated microbial communities from plants grown in Nebraska, USA.</title>
        <authorList>
            <person name="Schachtman D."/>
        </authorList>
    </citation>
    <scope>NUCLEOTIDE SEQUENCE [LARGE SCALE GENOMIC DNA]</scope>
    <source>
        <strain evidence="2 3">BE57</strain>
    </source>
</reference>
<keyword evidence="1" id="KW-0812">Transmembrane</keyword>
<dbReference type="RefSeq" id="WP_309990612.1">
    <property type="nucleotide sequence ID" value="NZ_JAVDTI010000007.1"/>
</dbReference>
<keyword evidence="1" id="KW-1133">Transmembrane helix</keyword>
<keyword evidence="3" id="KW-1185">Reference proteome</keyword>
<protein>
    <recommendedName>
        <fullName evidence="4">Glycine zipper domain-containing protein</fullName>
    </recommendedName>
</protein>